<dbReference type="AlphaFoldDB" id="A0A7W5A8T6"/>
<sequence length="269" mass="27489">MSDPQFDLSTALRDRVADEHPDVVRLTADAIAEGSRLRRRRHVVVTAGAAAAVGAFVAGGLGLSQLLATTAVDEASLGAASAPSTSASASAGALATGQTVDLGNGLTGLVVTNAEADTMDITIQGASMLTGPGTGFTMIVSGPEQAVQDYWSAGFPIGQDYPGLRFATEGLRQGLVDSVPVEVPAGWTCEWFLIDDKASCTSDDGGVAGLVIRPAKDYKVWSTSPDKGGPGSGAYVTDLHGDIFISVQSGQGTTDADLEKLATSLTWVS</sequence>
<dbReference type="Proteomes" id="UP000577707">
    <property type="component" value="Unassembled WGS sequence"/>
</dbReference>
<comment type="caution">
    <text evidence="2">The sequence shown here is derived from an EMBL/GenBank/DDBJ whole genome shotgun (WGS) entry which is preliminary data.</text>
</comment>
<proteinExistence type="predicted"/>
<evidence type="ECO:0000313" key="2">
    <source>
        <dbReference type="EMBL" id="MBB3091731.1"/>
    </source>
</evidence>
<accession>A0A7W5A8T6</accession>
<name>A0A7W5A8T6_9ACTN</name>
<organism evidence="2 3">
    <name type="scientific">Nocardioides albus</name>
    <dbReference type="NCBI Taxonomy" id="1841"/>
    <lineage>
        <taxon>Bacteria</taxon>
        <taxon>Bacillati</taxon>
        <taxon>Actinomycetota</taxon>
        <taxon>Actinomycetes</taxon>
        <taxon>Propionibacteriales</taxon>
        <taxon>Nocardioidaceae</taxon>
        <taxon>Nocardioides</taxon>
    </lineage>
</organism>
<keyword evidence="1" id="KW-1133">Transmembrane helix</keyword>
<gene>
    <name evidence="2" type="ORF">FHS12_004707</name>
</gene>
<keyword evidence="1" id="KW-0812">Transmembrane</keyword>
<evidence type="ECO:0000256" key="1">
    <source>
        <dbReference type="SAM" id="Phobius"/>
    </source>
</evidence>
<evidence type="ECO:0000313" key="3">
    <source>
        <dbReference type="Proteomes" id="UP000577707"/>
    </source>
</evidence>
<keyword evidence="1" id="KW-0472">Membrane</keyword>
<feature type="transmembrane region" description="Helical" evidence="1">
    <location>
        <begin position="43"/>
        <end position="63"/>
    </location>
</feature>
<dbReference type="RefSeq" id="WP_183550515.1">
    <property type="nucleotide sequence ID" value="NZ_BMQT01000007.1"/>
</dbReference>
<keyword evidence="3" id="KW-1185">Reference proteome</keyword>
<reference evidence="2 3" key="1">
    <citation type="submission" date="2020-08" db="EMBL/GenBank/DDBJ databases">
        <title>Genomic Encyclopedia of Type Strains, Phase III (KMG-III): the genomes of soil and plant-associated and newly described type strains.</title>
        <authorList>
            <person name="Whitman W."/>
        </authorList>
    </citation>
    <scope>NUCLEOTIDE SEQUENCE [LARGE SCALE GENOMIC DNA]</scope>
    <source>
        <strain evidence="2 3">CECT 3302</strain>
    </source>
</reference>
<dbReference type="EMBL" id="JACHXG010000013">
    <property type="protein sequence ID" value="MBB3091731.1"/>
    <property type="molecule type" value="Genomic_DNA"/>
</dbReference>
<protein>
    <submittedName>
        <fullName evidence="2">Uncharacterized protein</fullName>
    </submittedName>
</protein>